<dbReference type="PANTHER" id="PTHR40064:SF1">
    <property type="entry name" value="MEMBRANE PROTEIN"/>
    <property type="match status" value="1"/>
</dbReference>
<proteinExistence type="predicted"/>
<protein>
    <submittedName>
        <fullName evidence="7">Uncharacterized membrane protein YgaE (UPF0421/DUF939 family)</fullName>
    </submittedName>
</protein>
<feature type="transmembrane region" description="Helical" evidence="6">
    <location>
        <begin position="66"/>
        <end position="93"/>
    </location>
</feature>
<comment type="subcellular location">
    <subcellularLocation>
        <location evidence="1">Cell membrane</location>
        <topology evidence="1">Multi-pass membrane protein</topology>
    </subcellularLocation>
</comment>
<dbReference type="PANTHER" id="PTHR40064">
    <property type="entry name" value="MEMBRANE PROTEIN-RELATED"/>
    <property type="match status" value="1"/>
</dbReference>
<keyword evidence="2" id="KW-1003">Cell membrane</keyword>
<comment type="caution">
    <text evidence="7">The sequence shown here is derived from an EMBL/GenBank/DDBJ whole genome shotgun (WGS) entry which is preliminary data.</text>
</comment>
<feature type="transmembrane region" description="Helical" evidence="6">
    <location>
        <begin position="105"/>
        <end position="121"/>
    </location>
</feature>
<evidence type="ECO:0000256" key="4">
    <source>
        <dbReference type="ARBA" id="ARBA00022989"/>
    </source>
</evidence>
<dbReference type="Proteomes" id="UP001519344">
    <property type="component" value="Unassembled WGS sequence"/>
</dbReference>
<evidence type="ECO:0000256" key="1">
    <source>
        <dbReference type="ARBA" id="ARBA00004651"/>
    </source>
</evidence>
<dbReference type="Pfam" id="PF06081">
    <property type="entry name" value="ArAE_1"/>
    <property type="match status" value="1"/>
</dbReference>
<dbReference type="EMBL" id="JAGGKV010000008">
    <property type="protein sequence ID" value="MBP1964109.1"/>
    <property type="molecule type" value="Genomic_DNA"/>
</dbReference>
<evidence type="ECO:0000313" key="7">
    <source>
        <dbReference type="EMBL" id="MBP1964109.1"/>
    </source>
</evidence>
<keyword evidence="8" id="KW-1185">Reference proteome</keyword>
<evidence type="ECO:0000256" key="5">
    <source>
        <dbReference type="ARBA" id="ARBA00023136"/>
    </source>
</evidence>
<gene>
    <name evidence="7" type="ORF">J2Z65_003332</name>
</gene>
<name>A0ABS4HZM8_9BACL</name>
<accession>A0ABS4HZM8</accession>
<dbReference type="RefSeq" id="WP_240159758.1">
    <property type="nucleotide sequence ID" value="NZ_JAAOZR010000023.1"/>
</dbReference>
<evidence type="ECO:0000256" key="2">
    <source>
        <dbReference type="ARBA" id="ARBA00022475"/>
    </source>
</evidence>
<keyword evidence="3 6" id="KW-0812">Transmembrane</keyword>
<dbReference type="InterPro" id="IPR010343">
    <property type="entry name" value="ArAE_1"/>
</dbReference>
<organism evidence="7 8">
    <name type="scientific">Paenibacillus aceris</name>
    <dbReference type="NCBI Taxonomy" id="869555"/>
    <lineage>
        <taxon>Bacteria</taxon>
        <taxon>Bacillati</taxon>
        <taxon>Bacillota</taxon>
        <taxon>Bacilli</taxon>
        <taxon>Bacillales</taxon>
        <taxon>Paenibacillaceae</taxon>
        <taxon>Paenibacillus</taxon>
    </lineage>
</organism>
<reference evidence="7 8" key="1">
    <citation type="submission" date="2021-03" db="EMBL/GenBank/DDBJ databases">
        <title>Genomic Encyclopedia of Type Strains, Phase IV (KMG-IV): sequencing the most valuable type-strain genomes for metagenomic binning, comparative biology and taxonomic classification.</title>
        <authorList>
            <person name="Goeker M."/>
        </authorList>
    </citation>
    <scope>NUCLEOTIDE SEQUENCE [LARGE SCALE GENOMIC DNA]</scope>
    <source>
        <strain evidence="7 8">DSM 24950</strain>
    </source>
</reference>
<keyword evidence="4 6" id="KW-1133">Transmembrane helix</keyword>
<evidence type="ECO:0000256" key="6">
    <source>
        <dbReference type="SAM" id="Phobius"/>
    </source>
</evidence>
<sequence length="192" mass="21330">MNLRIKSFIQDNGLIWKTPIAAALSWELAKWGGSNHPYLAPLTVILCMQITISKSIQFAWQRILGTIVGVALTSSVVPFIGLTGWSIGLMILLGSALVKILRLDNIVMSQVTLSVLLVMYFQSKMPTYPLDRIRDTVIGAAVALLTHILIFPPDSVKKAKNDISKFADHLTMYFFKTAQWVEAGCTSMETWT</sequence>
<keyword evidence="5 6" id="KW-0472">Membrane</keyword>
<evidence type="ECO:0000313" key="8">
    <source>
        <dbReference type="Proteomes" id="UP001519344"/>
    </source>
</evidence>
<dbReference type="InterPro" id="IPR052984">
    <property type="entry name" value="UPF0421"/>
</dbReference>
<evidence type="ECO:0000256" key="3">
    <source>
        <dbReference type="ARBA" id="ARBA00022692"/>
    </source>
</evidence>